<evidence type="ECO:0000256" key="5">
    <source>
        <dbReference type="ARBA" id="ARBA00023128"/>
    </source>
</evidence>
<evidence type="ECO:0000256" key="3">
    <source>
        <dbReference type="ARBA" id="ARBA00022792"/>
    </source>
</evidence>
<dbReference type="InterPro" id="IPR027417">
    <property type="entry name" value="P-loop_NTPase"/>
</dbReference>
<feature type="binding site" evidence="8">
    <location>
        <begin position="122"/>
        <end position="126"/>
    </location>
    <ligand>
        <name>GTP</name>
        <dbReference type="ChEBI" id="CHEBI:37565"/>
    </ligand>
</feature>
<feature type="domain" description="Tr-type G" evidence="9">
    <location>
        <begin position="45"/>
        <end position="229"/>
    </location>
</feature>
<keyword evidence="4 8" id="KW-0378">Hydrolase</keyword>
<dbReference type="InterPro" id="IPR006297">
    <property type="entry name" value="EF-4"/>
</dbReference>
<dbReference type="FunFam" id="3.40.50.300:FF:000078">
    <property type="entry name" value="Elongation factor 4"/>
    <property type="match status" value="1"/>
</dbReference>
<evidence type="ECO:0000259" key="9">
    <source>
        <dbReference type="PROSITE" id="PS51722"/>
    </source>
</evidence>
<dbReference type="InterPro" id="IPR005225">
    <property type="entry name" value="Small_GTP-bd"/>
</dbReference>
<dbReference type="PANTHER" id="PTHR43512:SF7">
    <property type="entry name" value="TRANSLATION FACTOR GUF1, MITOCHONDRIAL"/>
    <property type="match status" value="1"/>
</dbReference>
<dbReference type="GO" id="GO:0006412">
    <property type="term" value="P:translation"/>
    <property type="evidence" value="ECO:0007669"/>
    <property type="project" value="UniProtKB-KW"/>
</dbReference>
<keyword evidence="6 8" id="KW-0342">GTP-binding</keyword>
<comment type="function">
    <text evidence="8">Promotes mitochondrial protein synthesis. May act as a fidelity factor of the translation reaction, by catalyzing a one-codon backward translocation of tRNAs on improperly translocated ribosomes. Binds to mitochondrial ribosomes in a GTP-dependent manner.</text>
</comment>
<accession>A0AB34JU81</accession>
<dbReference type="CDD" id="cd03709">
    <property type="entry name" value="lepA_C"/>
    <property type="match status" value="1"/>
</dbReference>
<comment type="caution">
    <text evidence="10">The sequence shown here is derived from an EMBL/GenBank/DDBJ whole genome shotgun (WGS) entry which is preliminary data.</text>
</comment>
<dbReference type="Gene3D" id="3.30.70.2570">
    <property type="entry name" value="Elongation factor 4, C-terminal domain"/>
    <property type="match status" value="1"/>
</dbReference>
<dbReference type="InterPro" id="IPR013842">
    <property type="entry name" value="LepA_CTD"/>
</dbReference>
<dbReference type="NCBIfam" id="TIGR00231">
    <property type="entry name" value="small_GTP"/>
    <property type="match status" value="1"/>
</dbReference>
<dbReference type="InterPro" id="IPR035647">
    <property type="entry name" value="EFG_III/V"/>
</dbReference>
<dbReference type="PANTHER" id="PTHR43512">
    <property type="entry name" value="TRANSLATION FACTOR GUF1-RELATED"/>
    <property type="match status" value="1"/>
</dbReference>
<evidence type="ECO:0000313" key="10">
    <source>
        <dbReference type="EMBL" id="KAL1524572.1"/>
    </source>
</evidence>
<keyword evidence="2 8" id="KW-0547">Nucleotide-binding</keyword>
<dbReference type="InterPro" id="IPR031157">
    <property type="entry name" value="G_TR_CS"/>
</dbReference>
<dbReference type="EMBL" id="JBGBPQ010000005">
    <property type="protein sequence ID" value="KAL1524572.1"/>
    <property type="molecule type" value="Genomic_DNA"/>
</dbReference>
<dbReference type="FunFam" id="3.30.70.870:FF:000004">
    <property type="entry name" value="Translation factor GUF1, mitochondrial"/>
    <property type="match status" value="1"/>
</dbReference>
<dbReference type="Gene3D" id="2.40.30.10">
    <property type="entry name" value="Translation factors"/>
    <property type="match status" value="1"/>
</dbReference>
<dbReference type="PROSITE" id="PS51722">
    <property type="entry name" value="G_TR_2"/>
    <property type="match status" value="1"/>
</dbReference>
<dbReference type="InterPro" id="IPR000795">
    <property type="entry name" value="T_Tr_GTP-bd_dom"/>
</dbReference>
<evidence type="ECO:0000256" key="4">
    <source>
        <dbReference type="ARBA" id="ARBA00022801"/>
    </source>
</evidence>
<dbReference type="GO" id="GO:0005759">
    <property type="term" value="C:mitochondrial matrix"/>
    <property type="evidence" value="ECO:0007669"/>
    <property type="project" value="UniProtKB-UniRule"/>
</dbReference>
<dbReference type="GO" id="GO:0005743">
    <property type="term" value="C:mitochondrial inner membrane"/>
    <property type="evidence" value="ECO:0007669"/>
    <property type="project" value="UniProtKB-SubCell"/>
</dbReference>
<dbReference type="AlphaFoldDB" id="A0AB34JU81"/>
<dbReference type="FunFam" id="3.30.70.240:FF:000007">
    <property type="entry name" value="Translation factor GUF1, mitochondrial"/>
    <property type="match status" value="1"/>
</dbReference>
<name>A0AB34JU81_PRYPA</name>
<dbReference type="FunFam" id="3.30.70.2570:FF:000001">
    <property type="entry name" value="Translation factor GUF1, mitochondrial"/>
    <property type="match status" value="1"/>
</dbReference>
<dbReference type="FunFam" id="2.40.30.10:FF:000015">
    <property type="entry name" value="Translation factor GUF1, mitochondrial"/>
    <property type="match status" value="1"/>
</dbReference>
<protein>
    <recommendedName>
        <fullName evidence="8">Translation factor GUF1 homolog, mitochondrial</fullName>
        <ecNumber evidence="8">3.6.5.n1</ecNumber>
    </recommendedName>
    <alternativeName>
        <fullName evidence="8">Elongation factor 4 homolog</fullName>
        <shortName evidence="8">EF-4</shortName>
    </alternativeName>
    <alternativeName>
        <fullName evidence="8">GTPase GUF1 homolog</fullName>
    </alternativeName>
    <alternativeName>
        <fullName evidence="8">Ribosomal back-translocase</fullName>
    </alternativeName>
</protein>
<dbReference type="Pfam" id="PF06421">
    <property type="entry name" value="LepA_C"/>
    <property type="match status" value="1"/>
</dbReference>
<organism evidence="10 11">
    <name type="scientific">Prymnesium parvum</name>
    <name type="common">Toxic golden alga</name>
    <dbReference type="NCBI Taxonomy" id="97485"/>
    <lineage>
        <taxon>Eukaryota</taxon>
        <taxon>Haptista</taxon>
        <taxon>Haptophyta</taxon>
        <taxon>Prymnesiophyceae</taxon>
        <taxon>Prymnesiales</taxon>
        <taxon>Prymnesiaceae</taxon>
        <taxon>Prymnesium</taxon>
    </lineage>
</organism>
<dbReference type="InterPro" id="IPR009000">
    <property type="entry name" value="Transl_B-barrel_sf"/>
</dbReference>
<evidence type="ECO:0000313" key="11">
    <source>
        <dbReference type="Proteomes" id="UP001515480"/>
    </source>
</evidence>
<comment type="similarity">
    <text evidence="1">Belongs to the TRAFAC class translation factor GTPase superfamily. Classic translation factor GTPase family. LepA subfamily.</text>
</comment>
<dbReference type="InterPro" id="IPR035654">
    <property type="entry name" value="LepA_IV"/>
</dbReference>
<evidence type="ECO:0000256" key="2">
    <source>
        <dbReference type="ARBA" id="ARBA00022741"/>
    </source>
</evidence>
<feature type="binding site" evidence="8">
    <location>
        <begin position="176"/>
        <end position="179"/>
    </location>
    <ligand>
        <name>GTP</name>
        <dbReference type="ChEBI" id="CHEBI:37565"/>
    </ligand>
</feature>
<evidence type="ECO:0000256" key="6">
    <source>
        <dbReference type="ARBA" id="ARBA00023134"/>
    </source>
</evidence>
<dbReference type="Pfam" id="PF00009">
    <property type="entry name" value="GTP_EFTU"/>
    <property type="match status" value="1"/>
</dbReference>
<dbReference type="SUPFAM" id="SSF50447">
    <property type="entry name" value="Translation proteins"/>
    <property type="match status" value="1"/>
</dbReference>
<dbReference type="GO" id="GO:0003924">
    <property type="term" value="F:GTPase activity"/>
    <property type="evidence" value="ECO:0007669"/>
    <property type="project" value="UniProtKB-UniRule"/>
</dbReference>
<dbReference type="PRINTS" id="PR00315">
    <property type="entry name" value="ELONGATNFCT"/>
</dbReference>
<keyword evidence="3 8" id="KW-0999">Mitochondrion inner membrane</keyword>
<dbReference type="Gene3D" id="3.30.70.870">
    <property type="entry name" value="Elongation Factor G (Translational Gtpase), domain 3"/>
    <property type="match status" value="1"/>
</dbReference>
<keyword evidence="11" id="KW-1185">Reference proteome</keyword>
<feature type="binding site" evidence="8">
    <location>
        <begin position="54"/>
        <end position="61"/>
    </location>
    <ligand>
        <name>GTP</name>
        <dbReference type="ChEBI" id="CHEBI:37565"/>
    </ligand>
</feature>
<dbReference type="PROSITE" id="PS00301">
    <property type="entry name" value="G_TR_1"/>
    <property type="match status" value="1"/>
</dbReference>
<dbReference type="NCBIfam" id="TIGR01393">
    <property type="entry name" value="lepA"/>
    <property type="match status" value="1"/>
</dbReference>
<dbReference type="Proteomes" id="UP001515480">
    <property type="component" value="Unassembled WGS sequence"/>
</dbReference>
<keyword evidence="7 8" id="KW-0472">Membrane</keyword>
<reference evidence="10 11" key="1">
    <citation type="journal article" date="2024" name="Science">
        <title>Giant polyketide synthase enzymes in the biosynthesis of giant marine polyether toxins.</title>
        <authorList>
            <person name="Fallon T.R."/>
            <person name="Shende V.V."/>
            <person name="Wierzbicki I.H."/>
            <person name="Pendleton A.L."/>
            <person name="Watervoot N.F."/>
            <person name="Auber R.P."/>
            <person name="Gonzalez D.J."/>
            <person name="Wisecaver J.H."/>
            <person name="Moore B.S."/>
        </authorList>
    </citation>
    <scope>NUCLEOTIDE SEQUENCE [LARGE SCALE GENOMIC DNA]</scope>
    <source>
        <strain evidence="10 11">12B1</strain>
    </source>
</reference>
<keyword evidence="8" id="KW-0648">Protein biosynthesis</keyword>
<dbReference type="Gene3D" id="3.40.50.300">
    <property type="entry name" value="P-loop containing nucleotide triphosphate hydrolases"/>
    <property type="match status" value="1"/>
</dbReference>
<dbReference type="SUPFAM" id="SSF54980">
    <property type="entry name" value="EF-G C-terminal domain-like"/>
    <property type="match status" value="2"/>
</dbReference>
<dbReference type="GO" id="GO:0005525">
    <property type="term" value="F:GTP binding"/>
    <property type="evidence" value="ECO:0007669"/>
    <property type="project" value="UniProtKB-UniRule"/>
</dbReference>
<dbReference type="InterPro" id="IPR000640">
    <property type="entry name" value="EFG_V-like"/>
</dbReference>
<dbReference type="GO" id="GO:0097177">
    <property type="term" value="F:mitochondrial ribosome binding"/>
    <property type="evidence" value="ECO:0007669"/>
    <property type="project" value="TreeGrafter"/>
</dbReference>
<sequence length="646" mass="70375">MMWRGGGSTTLASRARRLRPLLAARWLSSSTQSELIRNAASIPPERIRNFCIISHVDHGKSTLADRMIEMSGAIDAGARQVHQMLDSLEVERQRGITIKAQTVSLFYQDAAQGETYLLNLIDTPGHVDFSYEVSRSIAACQGALLLVDATKGVQAQTVANFYLAFEQDLGIVPVVNKVDLGHADIDGTLEQMATAFDIERDEALRISAKTGLGVDALFPAILKRIPPPAACASAPLRLLLFDAWYDDFRGVLCLVEVLDGKLERGMELVSAATGSKYTVQTIELMRPLMPAALPSLGPGHVGCVSLGMKTIHEANVGDTLSQASNPQPALPGFRKPQPMVFAGLFPLDENGFQHLSDSMSRFLLKDGSISVENTHSGTLGRGLRCGFLGMLHMEVVQQRLLEEHDCDVIVTAPTVPLKATMKDGSHRSILSAEDLEQVSGEVKELFEPLVKVTLLSPAVYTGDLIALCESREGVQVEHSYLGSERTLLRYVLPLAEIATEFHDRVKTISSGYASLDYEEAGEQPADVVPLGLKVNGKPVDALTRIVRRNKAVPLGRDMVETLQKEMSRQVYDIVLQAVIGSSVVARETIRALRKNVLAKCYGGDVTRKKKLLEKQKEGKKRRALSVGDVAIPQKALTAVLSPASRK</sequence>
<dbReference type="GO" id="GO:0045727">
    <property type="term" value="P:positive regulation of translation"/>
    <property type="evidence" value="ECO:0007669"/>
    <property type="project" value="UniProtKB-UniRule"/>
</dbReference>
<dbReference type="HAMAP" id="MF_00071">
    <property type="entry name" value="LepA"/>
    <property type="match status" value="1"/>
</dbReference>
<evidence type="ECO:0000256" key="7">
    <source>
        <dbReference type="ARBA" id="ARBA00023136"/>
    </source>
</evidence>
<comment type="subcellular location">
    <subcellularLocation>
        <location evidence="8">Mitochondrion inner membrane</location>
        <topology evidence="8">Peripheral membrane protein</topology>
        <orientation evidence="8">Matrix side</orientation>
    </subcellularLocation>
</comment>
<dbReference type="InterPro" id="IPR038363">
    <property type="entry name" value="LepA_C_sf"/>
</dbReference>
<comment type="similarity">
    <text evidence="8">Belongs to the GTP-binding elongation factor family. LepA subfamily.</text>
</comment>
<proteinExistence type="inferred from homology"/>
<comment type="catalytic activity">
    <reaction evidence="8">
        <text>GTP + H2O = GDP + phosphate + H(+)</text>
        <dbReference type="Rhea" id="RHEA:19669"/>
        <dbReference type="ChEBI" id="CHEBI:15377"/>
        <dbReference type="ChEBI" id="CHEBI:15378"/>
        <dbReference type="ChEBI" id="CHEBI:37565"/>
        <dbReference type="ChEBI" id="CHEBI:43474"/>
        <dbReference type="ChEBI" id="CHEBI:58189"/>
        <dbReference type="EC" id="3.6.5.n1"/>
    </reaction>
</comment>
<dbReference type="CDD" id="cd01890">
    <property type="entry name" value="LepA"/>
    <property type="match status" value="1"/>
</dbReference>
<gene>
    <name evidence="10" type="ORF">AB1Y20_019462</name>
</gene>
<evidence type="ECO:0000256" key="1">
    <source>
        <dbReference type="ARBA" id="ARBA00005454"/>
    </source>
</evidence>
<dbReference type="EC" id="3.6.5.n1" evidence="8"/>
<dbReference type="SUPFAM" id="SSF52540">
    <property type="entry name" value="P-loop containing nucleoside triphosphate hydrolases"/>
    <property type="match status" value="1"/>
</dbReference>
<evidence type="ECO:0000256" key="8">
    <source>
        <dbReference type="HAMAP-Rule" id="MF_03137"/>
    </source>
</evidence>
<dbReference type="Gene3D" id="3.30.70.240">
    <property type="match status" value="1"/>
</dbReference>
<keyword evidence="5 8" id="KW-0496">Mitochondrion</keyword>
<dbReference type="Pfam" id="PF00679">
    <property type="entry name" value="EFG_C"/>
    <property type="match status" value="1"/>
</dbReference>